<dbReference type="InterPro" id="IPR036259">
    <property type="entry name" value="MFS_trans_sf"/>
</dbReference>
<evidence type="ECO:0000313" key="6">
    <source>
        <dbReference type="EMBL" id="MBK7674512.1"/>
    </source>
</evidence>
<name>A0A935UFD3_9PROT</name>
<evidence type="ECO:0000313" key="7">
    <source>
        <dbReference type="Proteomes" id="UP000697998"/>
    </source>
</evidence>
<dbReference type="EMBL" id="JADJMH010000005">
    <property type="protein sequence ID" value="MBK7674512.1"/>
    <property type="molecule type" value="Genomic_DNA"/>
</dbReference>
<feature type="transmembrane region" description="Helical" evidence="4">
    <location>
        <begin position="273"/>
        <end position="293"/>
    </location>
</feature>
<feature type="transmembrane region" description="Helical" evidence="4">
    <location>
        <begin position="364"/>
        <end position="382"/>
    </location>
</feature>
<evidence type="ECO:0000259" key="5">
    <source>
        <dbReference type="PROSITE" id="PS50850"/>
    </source>
</evidence>
<dbReference type="Proteomes" id="UP000697998">
    <property type="component" value="Unassembled WGS sequence"/>
</dbReference>
<feature type="transmembrane region" description="Helical" evidence="4">
    <location>
        <begin position="106"/>
        <end position="128"/>
    </location>
</feature>
<proteinExistence type="predicted"/>
<dbReference type="PANTHER" id="PTHR23537">
    <property type="match status" value="1"/>
</dbReference>
<dbReference type="GO" id="GO:0005886">
    <property type="term" value="C:plasma membrane"/>
    <property type="evidence" value="ECO:0007669"/>
    <property type="project" value="TreeGrafter"/>
</dbReference>
<dbReference type="Pfam" id="PF06779">
    <property type="entry name" value="MFS_4"/>
    <property type="match status" value="1"/>
</dbReference>
<feature type="transmembrane region" description="Helical" evidence="4">
    <location>
        <begin position="167"/>
        <end position="187"/>
    </location>
</feature>
<feature type="transmembrane region" description="Helical" evidence="4">
    <location>
        <begin position="299"/>
        <end position="325"/>
    </location>
</feature>
<keyword evidence="1 4" id="KW-0812">Transmembrane</keyword>
<organism evidence="6 7">
    <name type="scientific">Candidatus Accumulibacter proximus</name>
    <dbReference type="NCBI Taxonomy" id="2954385"/>
    <lineage>
        <taxon>Bacteria</taxon>
        <taxon>Pseudomonadati</taxon>
        <taxon>Pseudomonadota</taxon>
        <taxon>Betaproteobacteria</taxon>
        <taxon>Candidatus Accumulibacter</taxon>
    </lineage>
</organism>
<reference evidence="6 7" key="1">
    <citation type="submission" date="2020-10" db="EMBL/GenBank/DDBJ databases">
        <title>Connecting structure to function with the recovery of over 1000 high-quality activated sludge metagenome-assembled genomes encoding full-length rRNA genes using long-read sequencing.</title>
        <authorList>
            <person name="Singleton C.M."/>
            <person name="Petriglieri F."/>
            <person name="Kristensen J.M."/>
            <person name="Kirkegaard R.H."/>
            <person name="Michaelsen T.Y."/>
            <person name="Andersen M.H."/>
            <person name="Karst S.M."/>
            <person name="Dueholm M.S."/>
            <person name="Nielsen P.H."/>
            <person name="Albertsen M."/>
        </authorList>
    </citation>
    <scope>NUCLEOTIDE SEQUENCE [LARGE SCALE GENOMIC DNA]</scope>
    <source>
        <strain evidence="6">EsbW_18-Q3-R4-48_BATAC.285</strain>
    </source>
</reference>
<dbReference type="SUPFAM" id="SSF103473">
    <property type="entry name" value="MFS general substrate transporter"/>
    <property type="match status" value="1"/>
</dbReference>
<feature type="transmembrane region" description="Helical" evidence="4">
    <location>
        <begin position="337"/>
        <end position="358"/>
    </location>
</feature>
<protein>
    <submittedName>
        <fullName evidence="6">YbfB/YjiJ family MFS transporter</fullName>
    </submittedName>
</protein>
<dbReference type="InterPro" id="IPR010645">
    <property type="entry name" value="MFS_4"/>
</dbReference>
<feature type="transmembrane region" description="Helical" evidence="4">
    <location>
        <begin position="247"/>
        <end position="266"/>
    </location>
</feature>
<comment type="caution">
    <text evidence="6">The sequence shown here is derived from an EMBL/GenBank/DDBJ whole genome shotgun (WGS) entry which is preliminary data.</text>
</comment>
<feature type="transmembrane region" description="Helical" evidence="4">
    <location>
        <begin position="140"/>
        <end position="161"/>
    </location>
</feature>
<feature type="transmembrane region" description="Helical" evidence="4">
    <location>
        <begin position="77"/>
        <end position="94"/>
    </location>
</feature>
<gene>
    <name evidence="6" type="ORF">IPJ27_06905</name>
</gene>
<feature type="domain" description="Major facilitator superfamily (MFS) profile" evidence="5">
    <location>
        <begin position="7"/>
        <end position="387"/>
    </location>
</feature>
<evidence type="ECO:0000256" key="2">
    <source>
        <dbReference type="ARBA" id="ARBA00022989"/>
    </source>
</evidence>
<dbReference type="PROSITE" id="PS50850">
    <property type="entry name" value="MFS"/>
    <property type="match status" value="1"/>
</dbReference>
<sequence length="395" mass="41393">MNDQVQRLKVLGAGIFSLLLALGVARFSYTPLLPLMQEQAGLGVAAAGWLAAINYAGYLSGALIASLISDLVLKDRLYRIGMVVAILSTLAMGLSTDVTAWAISRFVAGLSSAAGMLLGTGLILNWLIRHNHRSELGIHFAGIGLGIAGCAAFVALLSQWLDWSEQWFAFAALGCLFLMPALGWLPPPDTSGLTSTGQKMYDRPPSPLYLRIFMAAYFCAGIGYVVSATFIVAIVNKLPGLAGQGNLVFLAIGLGAAPACINWDFIARRTGDLNALILAAVLQIVGILLPVLVGGLTAALLGALLFGGTFIGMVSLVLTMAGRYYPTRPAKMMGKMTLSYGAAQILGPAVTGTLATYFGSYNAGLYFAAAVMAVGTVLLLVLKAIERRDAVLVAV</sequence>
<feature type="transmembrane region" description="Helical" evidence="4">
    <location>
        <begin position="208"/>
        <end position="235"/>
    </location>
</feature>
<keyword evidence="3 4" id="KW-0472">Membrane</keyword>
<dbReference type="AlphaFoldDB" id="A0A935UFD3"/>
<accession>A0A935UFD3</accession>
<evidence type="ECO:0000256" key="4">
    <source>
        <dbReference type="SAM" id="Phobius"/>
    </source>
</evidence>
<dbReference type="PANTHER" id="PTHR23537:SF1">
    <property type="entry name" value="SUGAR TRANSPORTER"/>
    <property type="match status" value="1"/>
</dbReference>
<dbReference type="GO" id="GO:0022857">
    <property type="term" value="F:transmembrane transporter activity"/>
    <property type="evidence" value="ECO:0007669"/>
    <property type="project" value="InterPro"/>
</dbReference>
<evidence type="ECO:0000256" key="3">
    <source>
        <dbReference type="ARBA" id="ARBA00023136"/>
    </source>
</evidence>
<feature type="transmembrane region" description="Helical" evidence="4">
    <location>
        <begin position="42"/>
        <end position="65"/>
    </location>
</feature>
<dbReference type="Gene3D" id="1.20.1250.20">
    <property type="entry name" value="MFS general substrate transporter like domains"/>
    <property type="match status" value="2"/>
</dbReference>
<dbReference type="InterPro" id="IPR020846">
    <property type="entry name" value="MFS_dom"/>
</dbReference>
<evidence type="ECO:0000256" key="1">
    <source>
        <dbReference type="ARBA" id="ARBA00022692"/>
    </source>
</evidence>
<keyword evidence="2 4" id="KW-1133">Transmembrane helix</keyword>